<dbReference type="AlphaFoldDB" id="A0A9X8MH49"/>
<accession>A0A9X8MH49</accession>
<protein>
    <submittedName>
        <fullName evidence="4">Phage terminase small subunit</fullName>
    </submittedName>
</protein>
<gene>
    <name evidence="4" type="ORF">SAMN05216409_11880</name>
</gene>
<proteinExistence type="predicted"/>
<dbReference type="GeneID" id="300268753"/>
<name>A0A9X8MH49_9PSED</name>
<evidence type="ECO:0000313" key="4">
    <source>
        <dbReference type="EMBL" id="SER37084.1"/>
    </source>
</evidence>
<feature type="region of interest" description="Disordered" evidence="3">
    <location>
        <begin position="1"/>
        <end position="30"/>
    </location>
</feature>
<sequence length="303" mass="34244">MAAKKSGQATAKPKPRKTTTKKPQAQATPIEPVKLTEEQILVADMDPRHVKFVDAYLQTYNQTKAYQAAGFEAVTPNSACVLGGRLLKTVNVIRLLALRTKAMFDDSEDLRTRALQSIVGLAFADPNELTEHRRECCRHCYGENHEYQFKPAEFKRHQDDYEEAVKKAIRDEIEPPDFDPKGGIGYDPRRPPIESCPECFGEGIDRLVLKDTRDLSPAAQLLYAGVKQTKDGIEVLTHDQTKARDLLYRILKLTEPEEAKVVAVLDPDKLDAIYEKAAENALKGRLEVEKRRDELKAMLRDIK</sequence>
<dbReference type="GO" id="GO:0051276">
    <property type="term" value="P:chromosome organization"/>
    <property type="evidence" value="ECO:0007669"/>
    <property type="project" value="InterPro"/>
</dbReference>
<dbReference type="InterPro" id="IPR005335">
    <property type="entry name" value="Terminase_ssu"/>
</dbReference>
<organism evidence="4 5">
    <name type="scientific">Pseudomonas lutea</name>
    <dbReference type="NCBI Taxonomy" id="243924"/>
    <lineage>
        <taxon>Bacteria</taxon>
        <taxon>Pseudomonadati</taxon>
        <taxon>Pseudomonadota</taxon>
        <taxon>Gammaproteobacteria</taxon>
        <taxon>Pseudomonadales</taxon>
        <taxon>Pseudomonadaceae</taxon>
        <taxon>Pseudomonas</taxon>
    </lineage>
</organism>
<dbReference type="InterPro" id="IPR052404">
    <property type="entry name" value="SPP1-like_terminase"/>
</dbReference>
<dbReference type="PANTHER" id="PTHR41328:SF2">
    <property type="entry name" value="TERMINASE SMALL SUBUNIT"/>
    <property type="match status" value="1"/>
</dbReference>
<evidence type="ECO:0000256" key="2">
    <source>
        <dbReference type="ARBA" id="ARBA00023219"/>
    </source>
</evidence>
<keyword evidence="1" id="KW-1188">Viral release from host cell</keyword>
<reference evidence="4 5" key="1">
    <citation type="submission" date="2016-10" db="EMBL/GenBank/DDBJ databases">
        <authorList>
            <person name="Varghese N."/>
            <person name="Submissions S."/>
        </authorList>
    </citation>
    <scope>NUCLEOTIDE SEQUENCE [LARGE SCALE GENOMIC DNA]</scope>
    <source>
        <strain evidence="4 5">LMG 21974</strain>
    </source>
</reference>
<keyword evidence="2" id="KW-0231">Viral genome packaging</keyword>
<dbReference type="PANTHER" id="PTHR41328">
    <property type="entry name" value="TERMINASE SMALL SUBUNIT-RELATED"/>
    <property type="match status" value="1"/>
</dbReference>
<dbReference type="InterPro" id="IPR038713">
    <property type="entry name" value="Terminase_Gp1_N_sf"/>
</dbReference>
<evidence type="ECO:0000256" key="3">
    <source>
        <dbReference type="SAM" id="MobiDB-lite"/>
    </source>
</evidence>
<evidence type="ECO:0000256" key="1">
    <source>
        <dbReference type="ARBA" id="ARBA00022612"/>
    </source>
</evidence>
<dbReference type="Gene3D" id="1.10.10.1400">
    <property type="entry name" value="Terminase, small subunit, N-terminal DNA-binding domain, HTH motif"/>
    <property type="match status" value="1"/>
</dbReference>
<dbReference type="RefSeq" id="WP_074829707.1">
    <property type="nucleotide sequence ID" value="NZ_FOEV01000018.1"/>
</dbReference>
<evidence type="ECO:0000313" key="5">
    <source>
        <dbReference type="Proteomes" id="UP000183210"/>
    </source>
</evidence>
<dbReference type="EMBL" id="FOEV01000018">
    <property type="protein sequence ID" value="SER37084.1"/>
    <property type="molecule type" value="Genomic_DNA"/>
</dbReference>
<comment type="caution">
    <text evidence="4">The sequence shown here is derived from an EMBL/GenBank/DDBJ whole genome shotgun (WGS) entry which is preliminary data.</text>
</comment>
<dbReference type="Pfam" id="PF03592">
    <property type="entry name" value="Terminase_2"/>
    <property type="match status" value="1"/>
</dbReference>
<dbReference type="Proteomes" id="UP000183210">
    <property type="component" value="Unassembled WGS sequence"/>
</dbReference>